<dbReference type="Proteomes" id="UP001159363">
    <property type="component" value="Chromosome 3"/>
</dbReference>
<evidence type="ECO:0000313" key="2">
    <source>
        <dbReference type="EMBL" id="KAJ8890300.1"/>
    </source>
</evidence>
<dbReference type="EMBL" id="JARBHB010000003">
    <property type="protein sequence ID" value="KAJ8890300.1"/>
    <property type="molecule type" value="Genomic_DNA"/>
</dbReference>
<sequence>MSLPSTSTPNPTSDGKRDWGKRIFCQGDTSDGLQCPGNSKRKDKAVKLEDEKLLAKLSPGDIIAAEVKYNAKCSTSIYNKARTIDEKKSPDIARELVVSTTFAELVVYIEDTREDSDNKRFAVAAVDNIDYDPSSTTARERFHGTGISLFQFPKQEEYGQPSQEAPEYSVIIIDAAAVVHMITPKTSSIFQNYCDNEFAGHVKTIYLQQVQR</sequence>
<comment type="caution">
    <text evidence="2">The sequence shown here is derived from an EMBL/GenBank/DDBJ whole genome shotgun (WGS) entry which is preliminary data.</text>
</comment>
<protein>
    <submittedName>
        <fullName evidence="2">Uncharacterized protein</fullName>
    </submittedName>
</protein>
<feature type="compositionally biased region" description="Low complexity" evidence="1">
    <location>
        <begin position="1"/>
        <end position="13"/>
    </location>
</feature>
<evidence type="ECO:0000256" key="1">
    <source>
        <dbReference type="SAM" id="MobiDB-lite"/>
    </source>
</evidence>
<organism evidence="2 3">
    <name type="scientific">Dryococelus australis</name>
    <dbReference type="NCBI Taxonomy" id="614101"/>
    <lineage>
        <taxon>Eukaryota</taxon>
        <taxon>Metazoa</taxon>
        <taxon>Ecdysozoa</taxon>
        <taxon>Arthropoda</taxon>
        <taxon>Hexapoda</taxon>
        <taxon>Insecta</taxon>
        <taxon>Pterygota</taxon>
        <taxon>Neoptera</taxon>
        <taxon>Polyneoptera</taxon>
        <taxon>Phasmatodea</taxon>
        <taxon>Verophasmatodea</taxon>
        <taxon>Anareolatae</taxon>
        <taxon>Phasmatidae</taxon>
        <taxon>Eurycanthinae</taxon>
        <taxon>Dryococelus</taxon>
    </lineage>
</organism>
<feature type="region of interest" description="Disordered" evidence="1">
    <location>
        <begin position="1"/>
        <end position="21"/>
    </location>
</feature>
<gene>
    <name evidence="2" type="ORF">PR048_009808</name>
</gene>
<proteinExistence type="predicted"/>
<accession>A0ABQ9I0W7</accession>
<dbReference type="PANTHER" id="PTHR47018:SF1">
    <property type="entry name" value="TESMIN_TSO1-LIKE CXC DOMAIN-CONTAINING PROTEIN"/>
    <property type="match status" value="1"/>
</dbReference>
<name>A0ABQ9I0W7_9NEOP</name>
<evidence type="ECO:0000313" key="3">
    <source>
        <dbReference type="Proteomes" id="UP001159363"/>
    </source>
</evidence>
<dbReference type="PANTHER" id="PTHR47018">
    <property type="entry name" value="CXC DOMAIN-CONTAINING PROTEIN-RELATED"/>
    <property type="match status" value="1"/>
</dbReference>
<reference evidence="2 3" key="1">
    <citation type="submission" date="2023-02" db="EMBL/GenBank/DDBJ databases">
        <title>LHISI_Scaffold_Assembly.</title>
        <authorList>
            <person name="Stuart O.P."/>
            <person name="Cleave R."/>
            <person name="Magrath M.J.L."/>
            <person name="Mikheyev A.S."/>
        </authorList>
    </citation>
    <scope>NUCLEOTIDE SEQUENCE [LARGE SCALE GENOMIC DNA]</scope>
    <source>
        <strain evidence="2">Daus_M_001</strain>
        <tissue evidence="2">Leg muscle</tissue>
    </source>
</reference>
<keyword evidence="3" id="KW-1185">Reference proteome</keyword>